<sequence>MAYGGSAYATRVLHQYKSTFDRETRLENADRYSAQELYNFSHTGRGTDFVFILNGELNSKKGWVYVKQSVVAAKSEILGKIMILRRARNINGREIEEDYYAMLDATTGFRELDIVQFKRMIEYLYTKNVESLRYDASPEELRKLSAMGSLFCVYELLVFCQLKLPNKQIDRVKPEVEVANAKNSGNNGPTYSAGIIRAPDSGRSWT</sequence>
<dbReference type="AlphaFoldDB" id="A0A226D0X7"/>
<dbReference type="Gene3D" id="3.30.710.10">
    <property type="entry name" value="Potassium Channel Kv1.1, Chain A"/>
    <property type="match status" value="1"/>
</dbReference>
<keyword evidence="2" id="KW-1185">Reference proteome</keyword>
<dbReference type="Proteomes" id="UP000198287">
    <property type="component" value="Unassembled WGS sequence"/>
</dbReference>
<gene>
    <name evidence="1" type="ORF">Fcan01_26355</name>
</gene>
<reference evidence="1 2" key="1">
    <citation type="submission" date="2015-12" db="EMBL/GenBank/DDBJ databases">
        <title>The genome of Folsomia candida.</title>
        <authorList>
            <person name="Faddeeva A."/>
            <person name="Derks M.F."/>
            <person name="Anvar Y."/>
            <person name="Smit S."/>
            <person name="Van Straalen N."/>
            <person name="Roelofs D."/>
        </authorList>
    </citation>
    <scope>NUCLEOTIDE SEQUENCE [LARGE SCALE GENOMIC DNA]</scope>
    <source>
        <strain evidence="1 2">VU population</strain>
        <tissue evidence="1">Whole body</tissue>
    </source>
</reference>
<protein>
    <submittedName>
        <fullName evidence="1">Uncharacterized protein</fullName>
    </submittedName>
</protein>
<name>A0A226D0X7_FOLCA</name>
<organism evidence="1 2">
    <name type="scientific">Folsomia candida</name>
    <name type="common">Springtail</name>
    <dbReference type="NCBI Taxonomy" id="158441"/>
    <lineage>
        <taxon>Eukaryota</taxon>
        <taxon>Metazoa</taxon>
        <taxon>Ecdysozoa</taxon>
        <taxon>Arthropoda</taxon>
        <taxon>Hexapoda</taxon>
        <taxon>Collembola</taxon>
        <taxon>Entomobryomorpha</taxon>
        <taxon>Isotomoidea</taxon>
        <taxon>Isotomidae</taxon>
        <taxon>Proisotominae</taxon>
        <taxon>Folsomia</taxon>
    </lineage>
</organism>
<comment type="caution">
    <text evidence="1">The sequence shown here is derived from an EMBL/GenBank/DDBJ whole genome shotgun (WGS) entry which is preliminary data.</text>
</comment>
<proteinExistence type="predicted"/>
<dbReference type="EMBL" id="LNIX01000043">
    <property type="protein sequence ID" value="OXA38869.1"/>
    <property type="molecule type" value="Genomic_DNA"/>
</dbReference>
<evidence type="ECO:0000313" key="1">
    <source>
        <dbReference type="EMBL" id="OXA38869.1"/>
    </source>
</evidence>
<accession>A0A226D0X7</accession>
<evidence type="ECO:0000313" key="2">
    <source>
        <dbReference type="Proteomes" id="UP000198287"/>
    </source>
</evidence>
<dbReference type="InterPro" id="IPR011333">
    <property type="entry name" value="SKP1/BTB/POZ_sf"/>
</dbReference>